<evidence type="ECO:0000313" key="4">
    <source>
        <dbReference type="Proteomes" id="UP001201812"/>
    </source>
</evidence>
<keyword evidence="2" id="KW-0732">Signal</keyword>
<feature type="compositionally biased region" description="Basic and acidic residues" evidence="1">
    <location>
        <begin position="221"/>
        <end position="244"/>
    </location>
</feature>
<feature type="compositionally biased region" description="Low complexity" evidence="1">
    <location>
        <begin position="194"/>
        <end position="205"/>
    </location>
</feature>
<proteinExistence type="predicted"/>
<dbReference type="Proteomes" id="UP001201812">
    <property type="component" value="Unassembled WGS sequence"/>
</dbReference>
<accession>A0AAD4QXP9</accession>
<feature type="compositionally biased region" description="Basic residues" evidence="1">
    <location>
        <begin position="111"/>
        <end position="136"/>
    </location>
</feature>
<gene>
    <name evidence="3" type="ORF">DdX_18916</name>
</gene>
<evidence type="ECO:0000313" key="3">
    <source>
        <dbReference type="EMBL" id="KAI1696672.1"/>
    </source>
</evidence>
<dbReference type="AlphaFoldDB" id="A0AAD4QXP9"/>
<sequence length="258" mass="29419">MRIGTAALVALLVLYLCWTDETLAAKRSSKHKGQSRAATPSHRHSAKNGQNKITKKNYWRQIGDLNRKLAKEIQKKGKNGISRKWKKKWRKAKKNLDKQYKARFGKAPSKKEKKKYEKKKSGKSENKRKKVGKGLNKRKETGKEHSVRKASEENRIVQSEIREKSGGPELGHPSTPPSNHTPPSTHHSNHHHNATQQQTPASQTTGDTAQPSTSQNQQSNEPKKEAKRSQYDDPTSDEKWQKMGIKEQLDYLTKQGFK</sequence>
<feature type="signal peptide" evidence="2">
    <location>
        <begin position="1"/>
        <end position="24"/>
    </location>
</feature>
<feature type="region of interest" description="Disordered" evidence="1">
    <location>
        <begin position="26"/>
        <end position="57"/>
    </location>
</feature>
<organism evidence="3 4">
    <name type="scientific">Ditylenchus destructor</name>
    <dbReference type="NCBI Taxonomy" id="166010"/>
    <lineage>
        <taxon>Eukaryota</taxon>
        <taxon>Metazoa</taxon>
        <taxon>Ecdysozoa</taxon>
        <taxon>Nematoda</taxon>
        <taxon>Chromadorea</taxon>
        <taxon>Rhabditida</taxon>
        <taxon>Tylenchina</taxon>
        <taxon>Tylenchomorpha</taxon>
        <taxon>Sphaerularioidea</taxon>
        <taxon>Anguinidae</taxon>
        <taxon>Anguininae</taxon>
        <taxon>Ditylenchus</taxon>
    </lineage>
</organism>
<feature type="compositionally biased region" description="Basic and acidic residues" evidence="1">
    <location>
        <begin position="137"/>
        <end position="166"/>
    </location>
</feature>
<dbReference type="EMBL" id="JAKKPZ010000313">
    <property type="protein sequence ID" value="KAI1696672.1"/>
    <property type="molecule type" value="Genomic_DNA"/>
</dbReference>
<feature type="chain" id="PRO_5042007703" evidence="2">
    <location>
        <begin position="25"/>
        <end position="258"/>
    </location>
</feature>
<reference evidence="3" key="1">
    <citation type="submission" date="2022-01" db="EMBL/GenBank/DDBJ databases">
        <title>Genome Sequence Resource for Two Populations of Ditylenchus destructor, the Migratory Endoparasitic Phytonematode.</title>
        <authorList>
            <person name="Zhang H."/>
            <person name="Lin R."/>
            <person name="Xie B."/>
        </authorList>
    </citation>
    <scope>NUCLEOTIDE SEQUENCE</scope>
    <source>
        <strain evidence="3">BazhouSP</strain>
    </source>
</reference>
<keyword evidence="4" id="KW-1185">Reference proteome</keyword>
<name>A0AAD4QXP9_9BILA</name>
<feature type="region of interest" description="Disordered" evidence="1">
    <location>
        <begin position="73"/>
        <end position="244"/>
    </location>
</feature>
<feature type="compositionally biased region" description="Basic residues" evidence="1">
    <location>
        <begin position="76"/>
        <end position="93"/>
    </location>
</feature>
<protein>
    <submittedName>
        <fullName evidence="3">Uncharacterized protein</fullName>
    </submittedName>
</protein>
<comment type="caution">
    <text evidence="3">The sequence shown here is derived from an EMBL/GenBank/DDBJ whole genome shotgun (WGS) entry which is preliminary data.</text>
</comment>
<evidence type="ECO:0000256" key="2">
    <source>
        <dbReference type="SAM" id="SignalP"/>
    </source>
</evidence>
<feature type="compositionally biased region" description="Polar residues" evidence="1">
    <location>
        <begin position="206"/>
        <end position="220"/>
    </location>
</feature>
<evidence type="ECO:0000256" key="1">
    <source>
        <dbReference type="SAM" id="MobiDB-lite"/>
    </source>
</evidence>